<dbReference type="EMBL" id="FWXV01000021">
    <property type="protein sequence ID" value="SMD27183.1"/>
    <property type="molecule type" value="Genomic_DNA"/>
</dbReference>
<dbReference type="RefSeq" id="WP_143447244.1">
    <property type="nucleotide sequence ID" value="NZ_FWXV01000021.1"/>
</dbReference>
<name>A0A1Y5Y8P0_KIBAR</name>
<sequence>MADALDVEIQRVNAHTRAMLAEYVAWGDSIVVGEVTQWMYNELIDFVNFRMETAETCLQLISVDKIGDALGLCRSLLENYLLFMLMCRGRKLFRLRDRSDLTEGDFKKFVRDEQEKLKEQQVAGTATCLAVEKYPRAKRRVMYVFEGLKDKDDPDFVVPAHYFYFREFHPEAMRLKQGDYFEYYPLPSDTQQAIREHGRNTALLYQRYLSYDALLTCLELNDLVDQAAIARVEAHYTFLGRFLHPTHNAVRDLHHNNNYHASKPAIGMHSTYSRPARLLASLYVCYLVAGLLNEIAELHETAPKQFIQEAGTESLRQLTAAVPVRMAYFWFLFNDPPLYDKFQHCSHHVTEEELKEFGHYSKVSNEQIAFDQHILKHLEQSLTGRSNHKCGIYNSPIG</sequence>
<evidence type="ECO:0000313" key="2">
    <source>
        <dbReference type="Proteomes" id="UP000192674"/>
    </source>
</evidence>
<dbReference type="OrthoDB" id="3671676at2"/>
<keyword evidence="2" id="KW-1185">Reference proteome</keyword>
<gene>
    <name evidence="1" type="ORF">SAMN05661093_10780</name>
</gene>
<proteinExistence type="predicted"/>
<dbReference type="Proteomes" id="UP000192674">
    <property type="component" value="Unassembled WGS sequence"/>
</dbReference>
<organism evidence="1 2">
    <name type="scientific">Kibdelosporangium aridum</name>
    <dbReference type="NCBI Taxonomy" id="2030"/>
    <lineage>
        <taxon>Bacteria</taxon>
        <taxon>Bacillati</taxon>
        <taxon>Actinomycetota</taxon>
        <taxon>Actinomycetes</taxon>
        <taxon>Pseudonocardiales</taxon>
        <taxon>Pseudonocardiaceae</taxon>
        <taxon>Kibdelosporangium</taxon>
    </lineage>
</organism>
<protein>
    <submittedName>
        <fullName evidence="1">Uncharacterized protein</fullName>
    </submittedName>
</protein>
<dbReference type="AlphaFoldDB" id="A0A1Y5Y8P0"/>
<evidence type="ECO:0000313" key="1">
    <source>
        <dbReference type="EMBL" id="SMD27183.1"/>
    </source>
</evidence>
<reference evidence="1 2" key="1">
    <citation type="submission" date="2017-04" db="EMBL/GenBank/DDBJ databases">
        <authorList>
            <person name="Afonso C.L."/>
            <person name="Miller P.J."/>
            <person name="Scott M.A."/>
            <person name="Spackman E."/>
            <person name="Goraichik I."/>
            <person name="Dimitrov K.M."/>
            <person name="Suarez D.L."/>
            <person name="Swayne D.E."/>
        </authorList>
    </citation>
    <scope>NUCLEOTIDE SEQUENCE [LARGE SCALE GENOMIC DNA]</scope>
    <source>
        <strain evidence="1 2">DSM 43828</strain>
    </source>
</reference>
<accession>A0A1Y5Y8P0</accession>